<feature type="transmembrane region" description="Helical" evidence="6">
    <location>
        <begin position="306"/>
        <end position="323"/>
    </location>
</feature>
<dbReference type="PANTHER" id="PTHR32196:SF18">
    <property type="entry name" value="GALACTOSE_METHYL GALACTOSIDE IMPORT PERMEASE PROTEIN MGLC"/>
    <property type="match status" value="1"/>
</dbReference>
<feature type="transmembrane region" description="Helical" evidence="6">
    <location>
        <begin position="106"/>
        <end position="127"/>
    </location>
</feature>
<dbReference type="Pfam" id="PF02653">
    <property type="entry name" value="BPD_transp_2"/>
    <property type="match status" value="1"/>
</dbReference>
<keyword evidence="8" id="KW-1185">Reference proteome</keyword>
<dbReference type="CDD" id="cd06579">
    <property type="entry name" value="TM_PBP1_transp_AraH_like"/>
    <property type="match status" value="1"/>
</dbReference>
<dbReference type="RefSeq" id="WP_107001612.1">
    <property type="nucleotide sequence ID" value="NZ_DBFBUD010000004.1"/>
</dbReference>
<gene>
    <name evidence="7" type="ORF">C7U56_13265</name>
</gene>
<dbReference type="AlphaFoldDB" id="A0A2T3FLN9"/>
<dbReference type="InterPro" id="IPR001851">
    <property type="entry name" value="ABC_transp_permease"/>
</dbReference>
<dbReference type="GO" id="GO:0022857">
    <property type="term" value="F:transmembrane transporter activity"/>
    <property type="evidence" value="ECO:0007669"/>
    <property type="project" value="InterPro"/>
</dbReference>
<dbReference type="PANTHER" id="PTHR32196">
    <property type="entry name" value="ABC TRANSPORTER PERMEASE PROTEIN YPHD-RELATED-RELATED"/>
    <property type="match status" value="1"/>
</dbReference>
<feature type="transmembrane region" description="Helical" evidence="6">
    <location>
        <begin position="280"/>
        <end position="300"/>
    </location>
</feature>
<dbReference type="Proteomes" id="UP000241048">
    <property type="component" value="Unassembled WGS sequence"/>
</dbReference>
<accession>A0A2T3FLN9</accession>
<keyword evidence="4 6" id="KW-1133">Transmembrane helix</keyword>
<organism evidence="7 8">
    <name type="scientific">Clostridium fessum</name>
    <dbReference type="NCBI Taxonomy" id="2126740"/>
    <lineage>
        <taxon>Bacteria</taxon>
        <taxon>Bacillati</taxon>
        <taxon>Bacillota</taxon>
        <taxon>Clostridia</taxon>
        <taxon>Eubacteriales</taxon>
        <taxon>Clostridiaceae</taxon>
        <taxon>Clostridium</taxon>
    </lineage>
</organism>
<name>A0A2T3FLN9_9CLOT</name>
<evidence type="ECO:0000256" key="2">
    <source>
        <dbReference type="ARBA" id="ARBA00022475"/>
    </source>
</evidence>
<evidence type="ECO:0000256" key="5">
    <source>
        <dbReference type="ARBA" id="ARBA00023136"/>
    </source>
</evidence>
<feature type="transmembrane region" description="Helical" evidence="6">
    <location>
        <begin position="133"/>
        <end position="153"/>
    </location>
</feature>
<evidence type="ECO:0000256" key="6">
    <source>
        <dbReference type="SAM" id="Phobius"/>
    </source>
</evidence>
<comment type="caution">
    <text evidence="7">The sequence shown here is derived from an EMBL/GenBank/DDBJ whole genome shotgun (WGS) entry which is preliminary data.</text>
</comment>
<evidence type="ECO:0000313" key="8">
    <source>
        <dbReference type="Proteomes" id="UP000241048"/>
    </source>
</evidence>
<proteinExistence type="predicted"/>
<dbReference type="GeneID" id="79840471"/>
<evidence type="ECO:0000313" key="7">
    <source>
        <dbReference type="EMBL" id="PST36197.1"/>
    </source>
</evidence>
<comment type="subcellular location">
    <subcellularLocation>
        <location evidence="1">Cell membrane</location>
        <topology evidence="1">Multi-pass membrane protein</topology>
    </subcellularLocation>
</comment>
<feature type="transmembrane region" description="Helical" evidence="6">
    <location>
        <begin position="44"/>
        <end position="63"/>
    </location>
</feature>
<sequence>MDKKQLNVKDILINNGIVILILLMVLFVGVTKQNFFSRSNFSNISINVACRFIIAVGVSGCLITKGTDLSAGRLVGLSACLAGTLLQKSDYSGHFELTKGFGEQNVWLILLICIAICCVFGLINGIVVAYLNVPAFIGTLGMQMIVYGINLVYTKSVPLGGYRQEYTIIANGNFFGIPYLFIIAFVIGAIMWFVFNYTRHGKYMYAIGGNEAAAEVAGVNVKKTKIIIYVTATALYAIAGFLLGAKSGGAGVNTGNGYELEAIAACTIGGVSVNGGIGRISGVIIGVLVFEFLKTCLQFLGIDPNYQYIAQGIVIVVAIALDIRKYIAKK</sequence>
<feature type="transmembrane region" description="Helical" evidence="6">
    <location>
        <begin position="12"/>
        <end position="32"/>
    </location>
</feature>
<keyword evidence="3 6" id="KW-0812">Transmembrane</keyword>
<feature type="transmembrane region" description="Helical" evidence="6">
    <location>
        <begin position="226"/>
        <end position="245"/>
    </location>
</feature>
<keyword evidence="2" id="KW-1003">Cell membrane</keyword>
<feature type="transmembrane region" description="Helical" evidence="6">
    <location>
        <begin position="174"/>
        <end position="195"/>
    </location>
</feature>
<evidence type="ECO:0000256" key="3">
    <source>
        <dbReference type="ARBA" id="ARBA00022692"/>
    </source>
</evidence>
<keyword evidence="5 6" id="KW-0472">Membrane</keyword>
<dbReference type="EMBL" id="PYLO01000005">
    <property type="protein sequence ID" value="PST36197.1"/>
    <property type="molecule type" value="Genomic_DNA"/>
</dbReference>
<dbReference type="GO" id="GO:0005886">
    <property type="term" value="C:plasma membrane"/>
    <property type="evidence" value="ECO:0007669"/>
    <property type="project" value="UniProtKB-SubCell"/>
</dbReference>
<protein>
    <submittedName>
        <fullName evidence="7">Beta-methylgalactoside transporter</fullName>
    </submittedName>
</protein>
<evidence type="ECO:0000256" key="4">
    <source>
        <dbReference type="ARBA" id="ARBA00022989"/>
    </source>
</evidence>
<evidence type="ECO:0000256" key="1">
    <source>
        <dbReference type="ARBA" id="ARBA00004651"/>
    </source>
</evidence>
<reference evidence="7 8" key="1">
    <citation type="submission" date="2018-03" db="EMBL/GenBank/DDBJ databases">
        <title>Lachnoclostridium SNUG30386 gen.nov., sp.nov., isolated from human faeces.</title>
        <authorList>
            <person name="Seo B."/>
            <person name="Jeon K."/>
            <person name="Ko G."/>
        </authorList>
    </citation>
    <scope>NUCLEOTIDE SEQUENCE [LARGE SCALE GENOMIC DNA]</scope>
    <source>
        <strain evidence="7 8">SNUG30386</strain>
    </source>
</reference>